<proteinExistence type="inferred from homology"/>
<keyword evidence="2 7" id="KW-0378">Hydrolase</keyword>
<dbReference type="GO" id="GO:0050295">
    <property type="term" value="F:steryl-beta-glucosidase activity"/>
    <property type="evidence" value="ECO:0007669"/>
    <property type="project" value="TreeGrafter"/>
</dbReference>
<sequence length="926" mass="104941">MAPILQALTNARYARDVISDRLNLYKAVPGITGKGVKSLKKKHGAGEPITSVDVPGSSSLECQPLHTENGDIVDSLGRRRVLKGLNVDSAMKLPVEPFMPSYEGESGDAGNVFFDGDKVSFVGRPFSLETAESHLERIKSLGYNTIRYLICWEALEHEGPGIYDEDFIDYTIEVLRIIYQVGGLYVFLEPHQDVWSRYCGGSGAPMWTLYAAGLEPKRFSACEAAILHNSERFEPSSRNEALTYPKMLWTSNYKRLALLTMFTLFFAGQTYFPHLKLNGVNIQHYLQSHHLNSLEHLWKSVVKRLPEMLENGSLMGFELLNEPNCGLVGSSNLAVIPPTQHLRIGSTPTVYDCFRLGMGLPVEMDNFRIAITGPQKDGRVIVDPRGQSAWISPGEALVVDKKYGWTRSGWTLGLCIFASSGIWTWENTDLDQIHLTSQQSRLSFSTENCKLLKPHYFSEVSARVSFNVPDEKLPNVIDQHFFTNHFFVEYFIKFKEMVRSIVPDAFVLIQPPVLEEPPNLINDPRKIVDDRTIYCPHYYDGMSLMFKSWNSRYNVDTLGIMRGRYLNPILGIVFGERAIRNCLKKQFIELKEEGRRCLGNVPVLMSETGMPFDMEGKKAYEDGRYQMQTCALDALAYALEGAGMHHTYWCYSSINCHKWGDRWNNEDFSFWSPDDRDLSFDFPGDDRSVNSSSRSDSITSTRRSSVTPSIRSIRTMKENAGVAEVLKTKFAYHRKRLVPSLFKSTFINDLHDEYADPKVGSVEEASLVSTSSDNIRYRHYKQCYPSPDGIRAVSAVMRPFVVATLGTVKESEFDIKLSKFALTIKLDIEGFENQLATNPTLIFVPKWHYPYLNYDDISLNTGFVKYDEISEYLEWYHYDLEVDDNGSSLKSGFDSNEHTIILKNHSGTLEDLSPGDDSAPSDCPIV</sequence>
<dbReference type="AlphaFoldDB" id="A0A4P6XS91"/>
<evidence type="ECO:0000259" key="5">
    <source>
        <dbReference type="Pfam" id="PF00150"/>
    </source>
</evidence>
<evidence type="ECO:0000256" key="1">
    <source>
        <dbReference type="ARBA" id="ARBA00005641"/>
    </source>
</evidence>
<dbReference type="SUPFAM" id="SSF51445">
    <property type="entry name" value="(Trans)glycosidases"/>
    <property type="match status" value="1"/>
</dbReference>
<dbReference type="PANTHER" id="PTHR31308:SF5">
    <property type="entry name" value="ERGOSTERYL-BETA-GLUCOSIDASE"/>
    <property type="match status" value="1"/>
</dbReference>
<dbReference type="InterPro" id="IPR052066">
    <property type="entry name" value="Glycosphingolipid_Hydrolases"/>
</dbReference>
<evidence type="ECO:0000313" key="8">
    <source>
        <dbReference type="Proteomes" id="UP000292447"/>
    </source>
</evidence>
<keyword evidence="8" id="KW-1185">Reference proteome</keyword>
<dbReference type="Gene3D" id="3.20.20.80">
    <property type="entry name" value="Glycosidases"/>
    <property type="match status" value="2"/>
</dbReference>
<organism evidence="7 8">
    <name type="scientific">Metschnikowia aff. pulcherrima</name>
    <dbReference type="NCBI Taxonomy" id="2163413"/>
    <lineage>
        <taxon>Eukaryota</taxon>
        <taxon>Fungi</taxon>
        <taxon>Dikarya</taxon>
        <taxon>Ascomycota</taxon>
        <taxon>Saccharomycotina</taxon>
        <taxon>Pichiomycetes</taxon>
        <taxon>Metschnikowiaceae</taxon>
        <taxon>Metschnikowia</taxon>
    </lineage>
</organism>
<evidence type="ECO:0000256" key="4">
    <source>
        <dbReference type="SAM" id="MobiDB-lite"/>
    </source>
</evidence>
<keyword evidence="3" id="KW-0326">Glycosidase</keyword>
<dbReference type="GO" id="GO:0000272">
    <property type="term" value="P:polysaccharide catabolic process"/>
    <property type="evidence" value="ECO:0007669"/>
    <property type="project" value="InterPro"/>
</dbReference>
<dbReference type="InterPro" id="IPR001547">
    <property type="entry name" value="Glyco_hydro_5"/>
</dbReference>
<dbReference type="FunFam" id="3.20.20.80:FF:000174">
    <property type="entry name" value="YIR007W-like protein"/>
    <property type="match status" value="1"/>
</dbReference>
<protein>
    <submittedName>
        <fullName evidence="7">Cellulase glycosyl hydrolase family 5</fullName>
    </submittedName>
</protein>
<feature type="domain" description="Glycoside hydrolase family 5" evidence="5">
    <location>
        <begin position="124"/>
        <end position="195"/>
    </location>
</feature>
<dbReference type="Proteomes" id="UP000292447">
    <property type="component" value="Chromosome IV"/>
</dbReference>
<dbReference type="Pfam" id="PF00150">
    <property type="entry name" value="Cellulase"/>
    <property type="match status" value="1"/>
</dbReference>
<evidence type="ECO:0000256" key="2">
    <source>
        <dbReference type="ARBA" id="ARBA00022801"/>
    </source>
</evidence>
<dbReference type="GO" id="GO:1904462">
    <property type="term" value="P:ergosteryl 3-beta-D-glucoside catabolic process"/>
    <property type="evidence" value="ECO:0007669"/>
    <property type="project" value="TreeGrafter"/>
</dbReference>
<dbReference type="Gene3D" id="2.60.40.1180">
    <property type="entry name" value="Golgi alpha-mannosidase II"/>
    <property type="match status" value="1"/>
</dbReference>
<comment type="similarity">
    <text evidence="1">Belongs to the glycosyl hydrolase 5 (cellulase A) family.</text>
</comment>
<dbReference type="EMBL" id="CP034459">
    <property type="protein sequence ID" value="QBM88998.1"/>
    <property type="molecule type" value="Genomic_DNA"/>
</dbReference>
<feature type="domain" description="Glycoside hydrolase family 5 C-terminal" evidence="6">
    <location>
        <begin position="798"/>
        <end position="877"/>
    </location>
</feature>
<name>A0A4P6XS91_9ASCO</name>
<dbReference type="STRING" id="2163413.A0A4P6XS91"/>
<dbReference type="Pfam" id="PF18564">
    <property type="entry name" value="Glyco_hydro_5_C"/>
    <property type="match status" value="1"/>
</dbReference>
<evidence type="ECO:0000259" key="6">
    <source>
        <dbReference type="Pfam" id="PF18564"/>
    </source>
</evidence>
<dbReference type="InterPro" id="IPR013780">
    <property type="entry name" value="Glyco_hydro_b"/>
</dbReference>
<dbReference type="InterPro" id="IPR041036">
    <property type="entry name" value="GH5_C"/>
</dbReference>
<feature type="compositionally biased region" description="Low complexity" evidence="4">
    <location>
        <begin position="689"/>
        <end position="708"/>
    </location>
</feature>
<feature type="region of interest" description="Disordered" evidence="4">
    <location>
        <begin position="682"/>
        <end position="708"/>
    </location>
</feature>
<dbReference type="PANTHER" id="PTHR31308">
    <property type="match status" value="1"/>
</dbReference>
<gene>
    <name evidence="7" type="primary">MPUL0D00570</name>
    <name evidence="7" type="ORF">METSCH_D00570</name>
</gene>
<evidence type="ECO:0000313" key="7">
    <source>
        <dbReference type="EMBL" id="QBM88998.1"/>
    </source>
</evidence>
<dbReference type="InterPro" id="IPR017853">
    <property type="entry name" value="GH"/>
</dbReference>
<evidence type="ECO:0000256" key="3">
    <source>
        <dbReference type="ARBA" id="ARBA00023295"/>
    </source>
</evidence>
<accession>A0A4P6XS91</accession>
<reference evidence="8" key="1">
    <citation type="submission" date="2019-03" db="EMBL/GenBank/DDBJ databases">
        <title>Snf2 controls pulcherriminic acid biosynthesis and connects pigmentation and antifungal activity of the yeast Metschnikowia pulcherrima.</title>
        <authorList>
            <person name="Gore-Lloyd D."/>
            <person name="Sumann I."/>
            <person name="Brachmann A.O."/>
            <person name="Schneeberger K."/>
            <person name="Ortiz-Merino R.A."/>
            <person name="Moreno-Beltran M."/>
            <person name="Schlaefli M."/>
            <person name="Kirner P."/>
            <person name="Santos Kron A."/>
            <person name="Wolfe K.H."/>
            <person name="Piel J."/>
            <person name="Ahrens C.H."/>
            <person name="Henk D."/>
            <person name="Freimoser F.M."/>
        </authorList>
    </citation>
    <scope>NUCLEOTIDE SEQUENCE [LARGE SCALE GENOMIC DNA]</scope>
    <source>
        <strain evidence="8">APC 1.2</strain>
    </source>
</reference>